<keyword evidence="3" id="KW-1185">Reference proteome</keyword>
<dbReference type="EMBL" id="JAACXV010014303">
    <property type="protein sequence ID" value="KAF7268716.1"/>
    <property type="molecule type" value="Genomic_DNA"/>
</dbReference>
<sequence>MCSGSRLIETKFPIAQCQNDTDQPTSTQQQEEEEEEEEKNAAWPRFRIYCGVRDSGSRRGTWTFYTG</sequence>
<proteinExistence type="predicted"/>
<protein>
    <submittedName>
        <fullName evidence="2">Uncharacterized protein</fullName>
    </submittedName>
</protein>
<feature type="compositionally biased region" description="Polar residues" evidence="1">
    <location>
        <begin position="16"/>
        <end position="27"/>
    </location>
</feature>
<evidence type="ECO:0000313" key="2">
    <source>
        <dbReference type="EMBL" id="KAF7268716.1"/>
    </source>
</evidence>
<evidence type="ECO:0000256" key="1">
    <source>
        <dbReference type="SAM" id="MobiDB-lite"/>
    </source>
</evidence>
<evidence type="ECO:0000313" key="3">
    <source>
        <dbReference type="Proteomes" id="UP000625711"/>
    </source>
</evidence>
<reference evidence="2" key="1">
    <citation type="submission" date="2020-08" db="EMBL/GenBank/DDBJ databases">
        <title>Genome sequencing and assembly of the red palm weevil Rhynchophorus ferrugineus.</title>
        <authorList>
            <person name="Dias G.B."/>
            <person name="Bergman C.M."/>
            <person name="Manee M."/>
        </authorList>
    </citation>
    <scope>NUCLEOTIDE SEQUENCE</scope>
    <source>
        <strain evidence="2">AA-2017</strain>
        <tissue evidence="2">Whole larva</tissue>
    </source>
</reference>
<feature type="region of interest" description="Disordered" evidence="1">
    <location>
        <begin position="1"/>
        <end position="41"/>
    </location>
</feature>
<gene>
    <name evidence="2" type="ORF">GWI33_018196</name>
</gene>
<name>A0A834HYC3_RHYFE</name>
<organism evidence="2 3">
    <name type="scientific">Rhynchophorus ferrugineus</name>
    <name type="common">Red palm weevil</name>
    <name type="synonym">Curculio ferrugineus</name>
    <dbReference type="NCBI Taxonomy" id="354439"/>
    <lineage>
        <taxon>Eukaryota</taxon>
        <taxon>Metazoa</taxon>
        <taxon>Ecdysozoa</taxon>
        <taxon>Arthropoda</taxon>
        <taxon>Hexapoda</taxon>
        <taxon>Insecta</taxon>
        <taxon>Pterygota</taxon>
        <taxon>Neoptera</taxon>
        <taxon>Endopterygota</taxon>
        <taxon>Coleoptera</taxon>
        <taxon>Polyphaga</taxon>
        <taxon>Cucujiformia</taxon>
        <taxon>Curculionidae</taxon>
        <taxon>Dryophthorinae</taxon>
        <taxon>Rhynchophorus</taxon>
    </lineage>
</organism>
<accession>A0A834HYC3</accession>
<dbReference type="Proteomes" id="UP000625711">
    <property type="component" value="Unassembled WGS sequence"/>
</dbReference>
<comment type="caution">
    <text evidence="2">The sequence shown here is derived from an EMBL/GenBank/DDBJ whole genome shotgun (WGS) entry which is preliminary data.</text>
</comment>
<dbReference type="AlphaFoldDB" id="A0A834HYC3"/>